<feature type="signal peptide" evidence="2">
    <location>
        <begin position="1"/>
        <end position="18"/>
    </location>
</feature>
<dbReference type="OrthoDB" id="6014095at2759"/>
<gene>
    <name evidence="3" type="ORF">PACLA_8A037016</name>
</gene>
<evidence type="ECO:0000256" key="1">
    <source>
        <dbReference type="SAM" id="MobiDB-lite"/>
    </source>
</evidence>
<sequence length="338" mass="38505">ILGFYLVLKFAGLKLVKSLVITLIKVFHDVKACVKMANASSSQSKRREEGCGKWLTKKGKSTVKQLHFKPCLTRTLKPITFEGKTKSCKMKQSTMSQFLVEKTTKVRKEIISNGKSTSRDEVTVALPLKRGVSLADIKYEDLWGSDSDENDACQNEDNVEKVSQGEKQNISRDLPTLYSKDVQIENNFQRNYVGTKNMGQKHTEKLFPSPKRLRKSKNNTDQDIGAGSNSAENEIDFTEWFEHEVGAFNIQCYNEDKNAINKENLLSMSCRYPSSCKPSDSEEELPQFSEWFNQHIQNTNHKELPVNMLQSPARDVSQHNSTFTQWFEANLENIKSPS</sequence>
<keyword evidence="2" id="KW-0732">Signal</keyword>
<dbReference type="AlphaFoldDB" id="A0A6S7HUP8"/>
<keyword evidence="4" id="KW-1185">Reference proteome</keyword>
<feature type="compositionally biased region" description="Polar residues" evidence="1">
    <location>
        <begin position="219"/>
        <end position="229"/>
    </location>
</feature>
<dbReference type="Proteomes" id="UP001152795">
    <property type="component" value="Unassembled WGS sequence"/>
</dbReference>
<comment type="caution">
    <text evidence="3">The sequence shown here is derived from an EMBL/GenBank/DDBJ whole genome shotgun (WGS) entry which is preliminary data.</text>
</comment>
<protein>
    <submittedName>
        <fullName evidence="3">Uncharacterized protein</fullName>
    </submittedName>
</protein>
<dbReference type="EMBL" id="CACRXK020003291">
    <property type="protein sequence ID" value="CAB3998181.1"/>
    <property type="molecule type" value="Genomic_DNA"/>
</dbReference>
<feature type="chain" id="PRO_5043893469" evidence="2">
    <location>
        <begin position="19"/>
        <end position="338"/>
    </location>
</feature>
<evidence type="ECO:0000313" key="4">
    <source>
        <dbReference type="Proteomes" id="UP001152795"/>
    </source>
</evidence>
<feature type="non-terminal residue" evidence="3">
    <location>
        <position position="1"/>
    </location>
</feature>
<proteinExistence type="predicted"/>
<name>A0A6S7HUP8_PARCT</name>
<evidence type="ECO:0000313" key="3">
    <source>
        <dbReference type="EMBL" id="CAB3998181.1"/>
    </source>
</evidence>
<reference evidence="3" key="1">
    <citation type="submission" date="2020-04" db="EMBL/GenBank/DDBJ databases">
        <authorList>
            <person name="Alioto T."/>
            <person name="Alioto T."/>
            <person name="Gomez Garrido J."/>
        </authorList>
    </citation>
    <scope>NUCLEOTIDE SEQUENCE</scope>
    <source>
        <strain evidence="3">A484AB</strain>
    </source>
</reference>
<organism evidence="3 4">
    <name type="scientific">Paramuricea clavata</name>
    <name type="common">Red gorgonian</name>
    <name type="synonym">Violescent sea-whip</name>
    <dbReference type="NCBI Taxonomy" id="317549"/>
    <lineage>
        <taxon>Eukaryota</taxon>
        <taxon>Metazoa</taxon>
        <taxon>Cnidaria</taxon>
        <taxon>Anthozoa</taxon>
        <taxon>Octocorallia</taxon>
        <taxon>Malacalcyonacea</taxon>
        <taxon>Plexauridae</taxon>
        <taxon>Paramuricea</taxon>
    </lineage>
</organism>
<feature type="region of interest" description="Disordered" evidence="1">
    <location>
        <begin position="210"/>
        <end position="229"/>
    </location>
</feature>
<evidence type="ECO:0000256" key="2">
    <source>
        <dbReference type="SAM" id="SignalP"/>
    </source>
</evidence>
<accession>A0A6S7HUP8</accession>